<feature type="transmembrane region" description="Helical" evidence="1">
    <location>
        <begin position="24"/>
        <end position="42"/>
    </location>
</feature>
<dbReference type="InterPro" id="IPR025495">
    <property type="entry name" value="DUF4386"/>
</dbReference>
<organism evidence="2 3">
    <name type="scientific">Halogeometricum luteum</name>
    <dbReference type="NCBI Taxonomy" id="2950537"/>
    <lineage>
        <taxon>Archaea</taxon>
        <taxon>Methanobacteriati</taxon>
        <taxon>Methanobacteriota</taxon>
        <taxon>Stenosarchaea group</taxon>
        <taxon>Halobacteria</taxon>
        <taxon>Halobacteriales</taxon>
        <taxon>Haloferacaceae</taxon>
        <taxon>Halogeometricum</taxon>
    </lineage>
</organism>
<gene>
    <name evidence="2" type="ORF">NDI79_22630</name>
</gene>
<evidence type="ECO:0000256" key="1">
    <source>
        <dbReference type="SAM" id="Phobius"/>
    </source>
</evidence>
<keyword evidence="1" id="KW-0812">Transmembrane</keyword>
<evidence type="ECO:0000313" key="2">
    <source>
        <dbReference type="EMBL" id="MDS0296965.1"/>
    </source>
</evidence>
<keyword evidence="1" id="KW-0472">Membrane</keyword>
<keyword evidence="3" id="KW-1185">Reference proteome</keyword>
<feature type="transmembrane region" description="Helical" evidence="1">
    <location>
        <begin position="160"/>
        <end position="181"/>
    </location>
</feature>
<name>A0ABU2G842_9EURY</name>
<accession>A0ABU2G842</accession>
<protein>
    <submittedName>
        <fullName evidence="2">DUF4386 domain-containing protein</fullName>
    </submittedName>
</protein>
<reference evidence="2 3" key="1">
    <citation type="submission" date="2022-06" db="EMBL/GenBank/DDBJ databases">
        <title>Halogeometricum sp. a new haloarchaeum isolate from saline soil.</title>
        <authorList>
            <person name="Strakova D."/>
            <person name="Galisteo C."/>
            <person name="Sanchez-Porro C."/>
            <person name="Ventosa A."/>
        </authorList>
    </citation>
    <scope>NUCLEOTIDE SEQUENCE [LARGE SCALE GENOMIC DNA]</scope>
    <source>
        <strain evidence="3">S3BR25-2</strain>
    </source>
</reference>
<evidence type="ECO:0000313" key="3">
    <source>
        <dbReference type="Proteomes" id="UP001254813"/>
    </source>
</evidence>
<sequence length="253" mass="27011">MATTTTESVETHRPRRIRPVSTKTTARIAGLLYILIFVTAGFSEGFVRATLIVPGDAAATAANILASEGLFRLGVVSDLIAFSADAIVAVLLYVLLRPVNRTLALVAAALRLVAHPAIASINMLNQFMALQLLTGPEYTTVFSPEQLNALALLLLTAHGYGYLIGGIFFGFHLIVLGYLLYQSELFPAILGILVVLAAFGYLTESFTFLLVPAYESFASTVVLVTAVVGEIALALYLVVRGVRPQQPTTPEAA</sequence>
<keyword evidence="1" id="KW-1133">Transmembrane helix</keyword>
<feature type="transmembrane region" description="Helical" evidence="1">
    <location>
        <begin position="188"/>
        <end position="211"/>
    </location>
</feature>
<comment type="caution">
    <text evidence="2">The sequence shown here is derived from an EMBL/GenBank/DDBJ whole genome shotgun (WGS) entry which is preliminary data.</text>
</comment>
<feature type="transmembrane region" description="Helical" evidence="1">
    <location>
        <begin position="79"/>
        <end position="96"/>
    </location>
</feature>
<dbReference type="EMBL" id="JAMQOQ010000010">
    <property type="protein sequence ID" value="MDS0296965.1"/>
    <property type="molecule type" value="Genomic_DNA"/>
</dbReference>
<dbReference type="Proteomes" id="UP001254813">
    <property type="component" value="Unassembled WGS sequence"/>
</dbReference>
<dbReference type="RefSeq" id="WP_310930899.1">
    <property type="nucleotide sequence ID" value="NZ_JAMQOQ010000010.1"/>
</dbReference>
<feature type="transmembrane region" description="Helical" evidence="1">
    <location>
        <begin position="103"/>
        <end position="124"/>
    </location>
</feature>
<feature type="transmembrane region" description="Helical" evidence="1">
    <location>
        <begin position="217"/>
        <end position="239"/>
    </location>
</feature>
<proteinExistence type="predicted"/>
<dbReference type="Pfam" id="PF14329">
    <property type="entry name" value="DUF4386"/>
    <property type="match status" value="1"/>
</dbReference>